<sequence>MIAKARELHTSAEFEVLDLRLWRADRPVDVLVSNAVLHWVPEHPELLPAWVESLAPEGVLAFQVPGNFHEPSHTLIRGLCRTAWRHRLGDLAREDAPVLSPGGYLAVLADLGCEVDAWETTYVHVLRGEDAVVRWLSGTTLRPMLGRLEGEERTRFLADCARVLGEAYPARPYGTPFRFRRVFVVARRTSL</sequence>
<keyword evidence="2" id="KW-1185">Reference proteome</keyword>
<evidence type="ECO:0008006" key="3">
    <source>
        <dbReference type="Google" id="ProtNLM"/>
    </source>
</evidence>
<dbReference type="EMBL" id="BOOW01000020">
    <property type="protein sequence ID" value="GII93280.1"/>
    <property type="molecule type" value="Genomic_DNA"/>
</dbReference>
<dbReference type="Gene3D" id="1.10.150.290">
    <property type="entry name" value="S-adenosyl-L-methionine-dependent methyltransferases"/>
    <property type="match status" value="1"/>
</dbReference>
<dbReference type="GO" id="GO:0030798">
    <property type="term" value="F:trans-aconitate 2-methyltransferase activity"/>
    <property type="evidence" value="ECO:0007669"/>
    <property type="project" value="InterPro"/>
</dbReference>
<dbReference type="PANTHER" id="PTHR43861">
    <property type="entry name" value="TRANS-ACONITATE 2-METHYLTRANSFERASE-RELATED"/>
    <property type="match status" value="1"/>
</dbReference>
<reference evidence="1" key="1">
    <citation type="submission" date="2021-01" db="EMBL/GenBank/DDBJ databases">
        <title>Whole genome shotgun sequence of Sinosporangium siamense NBRC 109515.</title>
        <authorList>
            <person name="Komaki H."/>
            <person name="Tamura T."/>
        </authorList>
    </citation>
    <scope>NUCLEOTIDE SEQUENCE</scope>
    <source>
        <strain evidence="1">NBRC 109515</strain>
    </source>
</reference>
<accession>A0A919RG56</accession>
<evidence type="ECO:0000313" key="1">
    <source>
        <dbReference type="EMBL" id="GII93280.1"/>
    </source>
</evidence>
<dbReference type="InterPro" id="IPR023149">
    <property type="entry name" value="Trans_acon_MeTrfase_C"/>
</dbReference>
<dbReference type="InterPro" id="IPR029063">
    <property type="entry name" value="SAM-dependent_MTases_sf"/>
</dbReference>
<dbReference type="AlphaFoldDB" id="A0A919RG56"/>
<name>A0A919RG56_9ACTN</name>
<evidence type="ECO:0000313" key="2">
    <source>
        <dbReference type="Proteomes" id="UP000606172"/>
    </source>
</evidence>
<dbReference type="Gene3D" id="3.40.50.150">
    <property type="entry name" value="Vaccinia Virus protein VP39"/>
    <property type="match status" value="1"/>
</dbReference>
<dbReference type="CDD" id="cd02440">
    <property type="entry name" value="AdoMet_MTases"/>
    <property type="match status" value="1"/>
</dbReference>
<dbReference type="PANTHER" id="PTHR43861:SF1">
    <property type="entry name" value="TRANS-ACONITATE 2-METHYLTRANSFERASE"/>
    <property type="match status" value="1"/>
</dbReference>
<protein>
    <recommendedName>
        <fullName evidence="3">Trans-aconitate 2-methyltransferase</fullName>
    </recommendedName>
</protein>
<comment type="caution">
    <text evidence="1">The sequence shown here is derived from an EMBL/GenBank/DDBJ whole genome shotgun (WGS) entry which is preliminary data.</text>
</comment>
<dbReference type="SUPFAM" id="SSF53335">
    <property type="entry name" value="S-adenosyl-L-methionine-dependent methyltransferases"/>
    <property type="match status" value="1"/>
</dbReference>
<organism evidence="1 2">
    <name type="scientific">Sinosporangium siamense</name>
    <dbReference type="NCBI Taxonomy" id="1367973"/>
    <lineage>
        <taxon>Bacteria</taxon>
        <taxon>Bacillati</taxon>
        <taxon>Actinomycetota</taxon>
        <taxon>Actinomycetes</taxon>
        <taxon>Streptosporangiales</taxon>
        <taxon>Streptosporangiaceae</taxon>
        <taxon>Sinosporangium</taxon>
    </lineage>
</organism>
<gene>
    <name evidence="1" type="ORF">Ssi02_35110</name>
</gene>
<dbReference type="Proteomes" id="UP000606172">
    <property type="component" value="Unassembled WGS sequence"/>
</dbReference>
<proteinExistence type="predicted"/>